<dbReference type="SUPFAM" id="SSF55186">
    <property type="entry name" value="ThrRS/AlaRS common domain"/>
    <property type="match status" value="1"/>
</dbReference>
<reference evidence="1 2" key="1">
    <citation type="submission" date="2017-08" db="EMBL/GenBank/DDBJ databases">
        <title>Genomic and metabolic characterisation of spoilage-associated Pseudomonas species.</title>
        <authorList>
            <person name="Stanborough T."/>
            <person name="Fegan N."/>
            <person name="Powell S.M."/>
            <person name="Singh T."/>
            <person name="Tamplin M.L."/>
            <person name="Chandry P.S."/>
        </authorList>
    </citation>
    <scope>NUCLEOTIDE SEQUENCE [LARGE SCALE GENOMIC DNA]</scope>
    <source>
        <strain evidence="1 2">F1820</strain>
    </source>
</reference>
<organism evidence="1 2">
    <name type="scientific">Pseudomonas fragi</name>
    <dbReference type="NCBI Taxonomy" id="296"/>
    <lineage>
        <taxon>Bacteria</taxon>
        <taxon>Pseudomonadati</taxon>
        <taxon>Pseudomonadota</taxon>
        <taxon>Gammaproteobacteria</taxon>
        <taxon>Pseudomonadales</taxon>
        <taxon>Pseudomonadaceae</taxon>
        <taxon>Pseudomonas</taxon>
    </lineage>
</organism>
<dbReference type="AlphaFoldDB" id="A0A266LRC5"/>
<dbReference type="InterPro" id="IPR018163">
    <property type="entry name" value="Thr/Ala-tRNA-synth_IIc_edit"/>
</dbReference>
<evidence type="ECO:0000313" key="2">
    <source>
        <dbReference type="Proteomes" id="UP000216113"/>
    </source>
</evidence>
<dbReference type="InterPro" id="IPR009000">
    <property type="entry name" value="Transl_B-barrel_sf"/>
</dbReference>
<dbReference type="EMBL" id="NQKL01000020">
    <property type="protein sequence ID" value="OZY39972.1"/>
    <property type="molecule type" value="Genomic_DNA"/>
</dbReference>
<dbReference type="PANTHER" id="PTHR43462:SF2">
    <property type="entry name" value="THREONYL AND ALANYL TRNA SYNTHETASE SECOND ADDITIONAL DOMAIN-CONTAINING PROTEIN"/>
    <property type="match status" value="1"/>
</dbReference>
<dbReference type="GO" id="GO:0000166">
    <property type="term" value="F:nucleotide binding"/>
    <property type="evidence" value="ECO:0007669"/>
    <property type="project" value="InterPro"/>
</dbReference>
<dbReference type="Gene3D" id="2.40.30.130">
    <property type="match status" value="1"/>
</dbReference>
<accession>A0A266LRC5</accession>
<sequence length="208" mass="22773">MTQRLFFNNDATRCEVEVSHCAPHEDGFVVTLAATPFHPQGGGQPSDTGWIGNSQVIKVVQEQDAIVHYVSLPVPTGRAQAQVDEARRRLHARLHSAGHLIGVYGEQLGWVPTKAHHWPDECRVSFVPGDNPQALEAEAVQHALEQWIGADLPRHTRLDPQQRAISFGDLPGYPCGGTHVQSLAELGTVNVISVSQKKGVLSVRYTLE</sequence>
<dbReference type="Gene3D" id="3.30.980.10">
    <property type="entry name" value="Threonyl-trna Synthetase, Chain A, domain 2"/>
    <property type="match status" value="1"/>
</dbReference>
<name>A0A266LRC5_PSEFR</name>
<dbReference type="RefSeq" id="WP_095030667.1">
    <property type="nucleotide sequence ID" value="NZ_NQKL01000020.1"/>
</dbReference>
<dbReference type="PANTHER" id="PTHR43462">
    <property type="entry name" value="ALANYL-TRNA EDITING PROTEIN"/>
    <property type="match status" value="1"/>
</dbReference>
<comment type="caution">
    <text evidence="1">The sequence shown here is derived from an EMBL/GenBank/DDBJ whole genome shotgun (WGS) entry which is preliminary data.</text>
</comment>
<protein>
    <recommendedName>
        <fullName evidence="3">Alanyl-tRNA editing protein</fullName>
    </recommendedName>
</protein>
<proteinExistence type="predicted"/>
<gene>
    <name evidence="1" type="ORF">CJF43_20225</name>
</gene>
<dbReference type="Proteomes" id="UP000216113">
    <property type="component" value="Unassembled WGS sequence"/>
</dbReference>
<dbReference type="SUPFAM" id="SSF50447">
    <property type="entry name" value="Translation proteins"/>
    <property type="match status" value="1"/>
</dbReference>
<evidence type="ECO:0000313" key="1">
    <source>
        <dbReference type="EMBL" id="OZY39972.1"/>
    </source>
</evidence>
<evidence type="ECO:0008006" key="3">
    <source>
        <dbReference type="Google" id="ProtNLM"/>
    </source>
</evidence>
<dbReference type="InterPro" id="IPR051335">
    <property type="entry name" value="Alanyl-tRNA_Editing_Enzymes"/>
</dbReference>